<dbReference type="AlphaFoldDB" id="A0A4R1NHL3"/>
<evidence type="ECO:0000256" key="1">
    <source>
        <dbReference type="ARBA" id="ARBA00022428"/>
    </source>
</evidence>
<feature type="domain" description="AMP-binding enzyme C-terminal" evidence="6">
    <location>
        <begin position="371"/>
        <end position="431"/>
    </location>
</feature>
<comment type="caution">
    <text evidence="7">The sequence shown here is derived from an EMBL/GenBank/DDBJ whole genome shotgun (WGS) entry which is preliminary data.</text>
</comment>
<organism evidence="7 8">
    <name type="scientific">Sodalis ligni</name>
    <dbReference type="NCBI Taxonomy" id="2697027"/>
    <lineage>
        <taxon>Bacteria</taxon>
        <taxon>Pseudomonadati</taxon>
        <taxon>Pseudomonadota</taxon>
        <taxon>Gammaproteobacteria</taxon>
        <taxon>Enterobacterales</taxon>
        <taxon>Bruguierivoracaceae</taxon>
        <taxon>Sodalis</taxon>
    </lineage>
</organism>
<feature type="domain" description="AMP-dependent synthetase/ligase" evidence="5">
    <location>
        <begin position="12"/>
        <end position="92"/>
    </location>
</feature>
<keyword evidence="3" id="KW-0547">Nucleotide-binding</keyword>
<dbReference type="GO" id="GO:0008756">
    <property type="term" value="F:o-succinylbenzoate-CoA ligase activity"/>
    <property type="evidence" value="ECO:0007669"/>
    <property type="project" value="InterPro"/>
</dbReference>
<dbReference type="PROSITE" id="PS00455">
    <property type="entry name" value="AMP_BINDING"/>
    <property type="match status" value="1"/>
</dbReference>
<gene>
    <name evidence="7" type="ORF">EZJ58_5549</name>
</gene>
<dbReference type="InterPro" id="IPR000873">
    <property type="entry name" value="AMP-dep_synth/lig_dom"/>
</dbReference>
<name>A0A4R1NHL3_9GAMM</name>
<dbReference type="InterPro" id="IPR050237">
    <property type="entry name" value="ATP-dep_AMP-bd_enzyme"/>
</dbReference>
<evidence type="ECO:0000259" key="5">
    <source>
        <dbReference type="Pfam" id="PF00501"/>
    </source>
</evidence>
<dbReference type="PANTHER" id="PTHR43767:SF1">
    <property type="entry name" value="NONRIBOSOMAL PEPTIDE SYNTHASE PES1 (EUROFUNG)-RELATED"/>
    <property type="match status" value="1"/>
</dbReference>
<dbReference type="InterPro" id="IPR020845">
    <property type="entry name" value="AMP-binding_CS"/>
</dbReference>
<evidence type="ECO:0000313" key="7">
    <source>
        <dbReference type="EMBL" id="TCL07235.1"/>
    </source>
</evidence>
<dbReference type="Pfam" id="PF13193">
    <property type="entry name" value="AMP-binding_C"/>
    <property type="match status" value="1"/>
</dbReference>
<dbReference type="InterPro" id="IPR025110">
    <property type="entry name" value="AMP-bd_C"/>
</dbReference>
<reference evidence="7 8" key="1">
    <citation type="submission" date="2019-02" db="EMBL/GenBank/DDBJ databases">
        <title>Investigation of anaerobic lignin degradation for improved lignocellulosic biofuels.</title>
        <authorList>
            <person name="Deangelis K."/>
        </authorList>
    </citation>
    <scope>NUCLEOTIDE SEQUENCE [LARGE SCALE GENOMIC DNA]</scope>
    <source>
        <strain evidence="7 8">159R</strain>
    </source>
</reference>
<accession>A0A4R1NHL3</accession>
<dbReference type="Pfam" id="PF00501">
    <property type="entry name" value="AMP-binding"/>
    <property type="match status" value="2"/>
</dbReference>
<dbReference type="OrthoDB" id="9803968at2"/>
<keyword evidence="1" id="KW-0474">Menaquinone biosynthesis</keyword>
<sequence>MTSFDNWPWHYWAHHTPHSIALRTPAAQWSWRVLAQRINELAAAWRQAGVTAGCGVALRGKNRLELVLAYLAVLQCGARVIPLSPQLPPDLLVRLLPGLNIDFGWCGADFSWPDGISPLAISPSSVGSPARIPWQINRLATLTLTSGSSGLPKAAAHTFAAHLASAEGVLSLMNFQHRHSWLLSLPLYHVSGQGIVWRALAAGATLVVADDMPLEQALAGCSHASLVPTQLWRLLKGDMAGLSLQDVLLGGAMIPPDLTRQAEALGIRCWCGYGLTEFASTVCAKRADASPGVGMPLTGRELRLVDDEVWLRGGSIASGYWQQGRLIPFTDSDGWFHTRDRGRFVDGELHISGRLDNLFICGGEGIQPEDIERVLAIHPGVRQAFVVPVADEEFGQRPVAVVEGDTPFEQLRAWLDPQLAPWQRPAAYFMLPDTLGGGGIKISRRSIMDWVAAQFTINP</sequence>
<proteinExistence type="predicted"/>
<dbReference type="Gene3D" id="3.30.300.30">
    <property type="match status" value="1"/>
</dbReference>
<dbReference type="CDD" id="cd17630">
    <property type="entry name" value="OSB_MenE-like"/>
    <property type="match status" value="1"/>
</dbReference>
<evidence type="ECO:0000256" key="2">
    <source>
        <dbReference type="ARBA" id="ARBA00022598"/>
    </source>
</evidence>
<dbReference type="InterPro" id="IPR010192">
    <property type="entry name" value="MenE"/>
</dbReference>
<dbReference type="InterPro" id="IPR042099">
    <property type="entry name" value="ANL_N_sf"/>
</dbReference>
<feature type="domain" description="AMP-dependent synthetase/ligase" evidence="5">
    <location>
        <begin position="133"/>
        <end position="321"/>
    </location>
</feature>
<dbReference type="NCBIfam" id="TIGR01923">
    <property type="entry name" value="menE"/>
    <property type="match status" value="1"/>
</dbReference>
<dbReference type="Proteomes" id="UP000294555">
    <property type="component" value="Unassembled WGS sequence"/>
</dbReference>
<evidence type="ECO:0000259" key="6">
    <source>
        <dbReference type="Pfam" id="PF13193"/>
    </source>
</evidence>
<dbReference type="InterPro" id="IPR045851">
    <property type="entry name" value="AMP-bd_C_sf"/>
</dbReference>
<protein>
    <submittedName>
        <fullName evidence="7">2-succinylbenzoyl-CoA synthetase</fullName>
    </submittedName>
</protein>
<keyword evidence="4" id="KW-0067">ATP-binding</keyword>
<dbReference type="EMBL" id="SJOI01000001">
    <property type="protein sequence ID" value="TCL07235.1"/>
    <property type="molecule type" value="Genomic_DNA"/>
</dbReference>
<dbReference type="SUPFAM" id="SSF56801">
    <property type="entry name" value="Acetyl-CoA synthetase-like"/>
    <property type="match status" value="1"/>
</dbReference>
<keyword evidence="2" id="KW-0436">Ligase</keyword>
<evidence type="ECO:0000313" key="8">
    <source>
        <dbReference type="Proteomes" id="UP000294555"/>
    </source>
</evidence>
<dbReference type="NCBIfam" id="NF006539">
    <property type="entry name" value="PRK09029.1"/>
    <property type="match status" value="1"/>
</dbReference>
<dbReference type="RefSeq" id="WP_132927274.1">
    <property type="nucleotide sequence ID" value="NZ_SJOI01000001.1"/>
</dbReference>
<dbReference type="GO" id="GO:0009234">
    <property type="term" value="P:menaquinone biosynthetic process"/>
    <property type="evidence" value="ECO:0007669"/>
    <property type="project" value="UniProtKB-KW"/>
</dbReference>
<evidence type="ECO:0000256" key="3">
    <source>
        <dbReference type="ARBA" id="ARBA00022741"/>
    </source>
</evidence>
<keyword evidence="8" id="KW-1185">Reference proteome</keyword>
<dbReference type="PANTHER" id="PTHR43767">
    <property type="entry name" value="LONG-CHAIN-FATTY-ACID--COA LIGASE"/>
    <property type="match status" value="1"/>
</dbReference>
<dbReference type="GO" id="GO:0005524">
    <property type="term" value="F:ATP binding"/>
    <property type="evidence" value="ECO:0007669"/>
    <property type="project" value="UniProtKB-KW"/>
</dbReference>
<dbReference type="Gene3D" id="3.40.50.12780">
    <property type="entry name" value="N-terminal domain of ligase-like"/>
    <property type="match status" value="1"/>
</dbReference>
<evidence type="ECO:0000256" key="4">
    <source>
        <dbReference type="ARBA" id="ARBA00022840"/>
    </source>
</evidence>